<dbReference type="GO" id="GO:0009707">
    <property type="term" value="C:chloroplast outer membrane"/>
    <property type="evidence" value="ECO:0007669"/>
    <property type="project" value="UniProtKB-SubCell"/>
</dbReference>
<evidence type="ECO:0000256" key="9">
    <source>
        <dbReference type="ARBA" id="ARBA00022692"/>
    </source>
</evidence>
<dbReference type="GO" id="GO:0034426">
    <property type="term" value="C:etioplast membrane"/>
    <property type="evidence" value="ECO:0007669"/>
    <property type="project" value="UniProtKB-SubCell"/>
</dbReference>
<keyword evidence="6" id="KW-1134">Transmembrane beta strand</keyword>
<evidence type="ECO:0000256" key="2">
    <source>
        <dbReference type="ARBA" id="ARBA00004396"/>
    </source>
</evidence>
<dbReference type="EMBL" id="KN648459">
    <property type="protein sequence ID" value="KHN35310.1"/>
    <property type="molecule type" value="Genomic_DNA"/>
</dbReference>
<dbReference type="GO" id="GO:0046930">
    <property type="term" value="C:pore complex"/>
    <property type="evidence" value="ECO:0007669"/>
    <property type="project" value="UniProtKB-KW"/>
</dbReference>
<reference evidence="14" key="1">
    <citation type="submission" date="2014-07" db="EMBL/GenBank/DDBJ databases">
        <title>Identification of a novel salt tolerance gene in wild soybean by whole-genome sequencing.</title>
        <authorList>
            <person name="Lam H.-M."/>
            <person name="Qi X."/>
            <person name="Li M.-W."/>
            <person name="Liu X."/>
            <person name="Xie M."/>
            <person name="Ni M."/>
            <person name="Xu X."/>
        </authorList>
    </citation>
    <scope>NUCLEOTIDE SEQUENCE [LARGE SCALE GENOMIC DNA]</scope>
    <source>
        <tissue evidence="14">Root</tissue>
    </source>
</reference>
<proteinExistence type="predicted"/>
<evidence type="ECO:0000256" key="11">
    <source>
        <dbReference type="ARBA" id="ARBA00023065"/>
    </source>
</evidence>
<evidence type="ECO:0000256" key="6">
    <source>
        <dbReference type="ARBA" id="ARBA00022452"/>
    </source>
</evidence>
<comment type="subunit">
    <text evidence="4">Homooligomers form large rather nonselective pores in plastidial outer membranes.</text>
</comment>
<organism evidence="14">
    <name type="scientific">Glycine soja</name>
    <name type="common">Wild soybean</name>
    <dbReference type="NCBI Taxonomy" id="3848"/>
    <lineage>
        <taxon>Eukaryota</taxon>
        <taxon>Viridiplantae</taxon>
        <taxon>Streptophyta</taxon>
        <taxon>Embryophyta</taxon>
        <taxon>Tracheophyta</taxon>
        <taxon>Spermatophyta</taxon>
        <taxon>Magnoliopsida</taxon>
        <taxon>eudicotyledons</taxon>
        <taxon>Gunneridae</taxon>
        <taxon>Pentapetalae</taxon>
        <taxon>rosids</taxon>
        <taxon>fabids</taxon>
        <taxon>Fabales</taxon>
        <taxon>Fabaceae</taxon>
        <taxon>Papilionoideae</taxon>
        <taxon>50 kb inversion clade</taxon>
        <taxon>NPAAA clade</taxon>
        <taxon>indigoferoid/millettioid clade</taxon>
        <taxon>Phaseoleae</taxon>
        <taxon>Glycine</taxon>
        <taxon>Glycine subgen. Soja</taxon>
    </lineage>
</organism>
<dbReference type="Proteomes" id="UP000053555">
    <property type="component" value="Unassembled WGS sequence"/>
</dbReference>
<keyword evidence="12" id="KW-0626">Porin</keyword>
<accession>A0A0B2RQH0</accession>
<comment type="subcellular location">
    <subcellularLocation>
        <location evidence="2">Plastid</location>
        <location evidence="2">Chloroplast outer membrane</location>
        <topology evidence="2">Multi-pass membrane protein</topology>
    </subcellularLocation>
    <subcellularLocation>
        <location evidence="3">Plastid</location>
        <location evidence="3">Etioplast membrane</location>
        <topology evidence="3">Multi-pass membrane protein</topology>
    </subcellularLocation>
</comment>
<evidence type="ECO:0000256" key="4">
    <source>
        <dbReference type="ARBA" id="ARBA00011593"/>
    </source>
</evidence>
<evidence type="ECO:0000256" key="5">
    <source>
        <dbReference type="ARBA" id="ARBA00022448"/>
    </source>
</evidence>
<dbReference type="GO" id="GO:0015288">
    <property type="term" value="F:porin activity"/>
    <property type="evidence" value="ECO:0007669"/>
    <property type="project" value="UniProtKB-KW"/>
</dbReference>
<evidence type="ECO:0000256" key="1">
    <source>
        <dbReference type="ARBA" id="ARBA00002327"/>
    </source>
</evidence>
<dbReference type="PANTHER" id="PTHR35284">
    <property type="entry name" value="OUTER ENVELOPE PORE PROTEIN 24A, CHLOROPLASTIC-RELATED"/>
    <property type="match status" value="1"/>
</dbReference>
<dbReference type="PANTHER" id="PTHR35284:SF1">
    <property type="entry name" value="OUTER ENVELOPE PORE PROTEIN 24A, CHLOROPLASTIC-RELATED"/>
    <property type="match status" value="1"/>
</dbReference>
<evidence type="ECO:0000256" key="13">
    <source>
        <dbReference type="ARBA" id="ARBA00023136"/>
    </source>
</evidence>
<gene>
    <name evidence="14" type="ORF">glysoja_044388</name>
</gene>
<keyword evidence="9" id="KW-0812">Transmembrane</keyword>
<protein>
    <submittedName>
        <fullName evidence="14">Outer envelope pore protein 24, chloroplastic</fullName>
    </submittedName>
</protein>
<keyword evidence="10" id="KW-1002">Plastid outer membrane</keyword>
<keyword evidence="5" id="KW-0813">Transport</keyword>
<comment type="function">
    <text evidence="1">High-conductance voltage-dependent solute channel with a slight selectivity for cations transporting triosephosphates, dicarboxylic acids, ATP, inorganic phosphate (Pi), sugars, and positively or negatively charged amino acids.</text>
</comment>
<evidence type="ECO:0000256" key="8">
    <source>
        <dbReference type="ARBA" id="ARBA00022640"/>
    </source>
</evidence>
<evidence type="ECO:0000313" key="14">
    <source>
        <dbReference type="EMBL" id="KHN35310.1"/>
    </source>
</evidence>
<dbReference type="InterPro" id="IPR034626">
    <property type="entry name" value="OEP24"/>
</dbReference>
<dbReference type="AlphaFoldDB" id="A0A0B2RQH0"/>
<evidence type="ECO:0000256" key="7">
    <source>
        <dbReference type="ARBA" id="ARBA00022528"/>
    </source>
</evidence>
<keyword evidence="8" id="KW-0934">Plastid</keyword>
<dbReference type="GO" id="GO:0022843">
    <property type="term" value="F:voltage-gated monoatomic cation channel activity"/>
    <property type="evidence" value="ECO:0007669"/>
    <property type="project" value="InterPro"/>
</dbReference>
<keyword evidence="7" id="KW-0150">Chloroplast</keyword>
<dbReference type="GO" id="GO:0034765">
    <property type="term" value="P:regulation of monoatomic ion transmembrane transport"/>
    <property type="evidence" value="ECO:0007669"/>
    <property type="project" value="InterPro"/>
</dbReference>
<evidence type="ECO:0000256" key="10">
    <source>
        <dbReference type="ARBA" id="ARBA00022805"/>
    </source>
</evidence>
<keyword evidence="13" id="KW-0472">Membrane</keyword>
<sequence length="106" mass="11564">MKATLKGKYDVDKNGAAFANIAVNAGDVKFRASGLTTFEPAYDVAKNTWDFAVSRRVYGGDDTLRASYQTSSRVLGVEWSRNPKHTAGFKVNEFTNECQCLVASCG</sequence>
<keyword evidence="11" id="KW-0406">Ion transport</keyword>
<evidence type="ECO:0000256" key="3">
    <source>
        <dbReference type="ARBA" id="ARBA00004441"/>
    </source>
</evidence>
<name>A0A0B2RQH0_GLYSO</name>
<evidence type="ECO:0000256" key="12">
    <source>
        <dbReference type="ARBA" id="ARBA00023114"/>
    </source>
</evidence>